<protein>
    <submittedName>
        <fullName evidence="2">ThuA domain-containing protein</fullName>
    </submittedName>
</protein>
<dbReference type="PANTHER" id="PTHR40469">
    <property type="entry name" value="SECRETED GLYCOSYL HYDROLASE"/>
    <property type="match status" value="1"/>
</dbReference>
<dbReference type="EMBL" id="JABBGM010000003">
    <property type="protein sequence ID" value="NML93850.1"/>
    <property type="molecule type" value="Genomic_DNA"/>
</dbReference>
<dbReference type="Gene3D" id="3.40.50.880">
    <property type="match status" value="1"/>
</dbReference>
<evidence type="ECO:0000313" key="3">
    <source>
        <dbReference type="Proteomes" id="UP000583556"/>
    </source>
</evidence>
<dbReference type="InterPro" id="IPR029010">
    <property type="entry name" value="ThuA-like"/>
</dbReference>
<dbReference type="RefSeq" id="WP_169493112.1">
    <property type="nucleotide sequence ID" value="NZ_JABBGM010000003.1"/>
</dbReference>
<reference evidence="2 3" key="1">
    <citation type="submission" date="2020-04" db="EMBL/GenBank/DDBJ databases">
        <title>Novosphingobium sp. TW-4 isolated from soil.</title>
        <authorList>
            <person name="Dahal R.H."/>
            <person name="Chaudhary D.K."/>
        </authorList>
    </citation>
    <scope>NUCLEOTIDE SEQUENCE [LARGE SCALE GENOMIC DNA]</scope>
    <source>
        <strain evidence="2 3">TW-4</strain>
    </source>
</reference>
<gene>
    <name evidence="2" type="ORF">HHL27_09235</name>
</gene>
<evidence type="ECO:0000313" key="2">
    <source>
        <dbReference type="EMBL" id="NML93850.1"/>
    </source>
</evidence>
<dbReference type="SUPFAM" id="SSF52317">
    <property type="entry name" value="Class I glutamine amidotransferase-like"/>
    <property type="match status" value="1"/>
</dbReference>
<proteinExistence type="predicted"/>
<dbReference type="Pfam" id="PF06283">
    <property type="entry name" value="ThuA"/>
    <property type="match status" value="1"/>
</dbReference>
<dbReference type="Proteomes" id="UP000583556">
    <property type="component" value="Unassembled WGS sequence"/>
</dbReference>
<accession>A0A7Y0BP87</accession>
<dbReference type="InterPro" id="IPR029062">
    <property type="entry name" value="Class_I_gatase-like"/>
</dbReference>
<keyword evidence="3" id="KW-1185">Reference proteome</keyword>
<evidence type="ECO:0000259" key="1">
    <source>
        <dbReference type="Pfam" id="PF06283"/>
    </source>
</evidence>
<organism evidence="2 3">
    <name type="scientific">Novosphingobium olei</name>
    <dbReference type="NCBI Taxonomy" id="2728851"/>
    <lineage>
        <taxon>Bacteria</taxon>
        <taxon>Pseudomonadati</taxon>
        <taxon>Pseudomonadota</taxon>
        <taxon>Alphaproteobacteria</taxon>
        <taxon>Sphingomonadales</taxon>
        <taxon>Sphingomonadaceae</taxon>
        <taxon>Novosphingobium</taxon>
    </lineage>
</organism>
<sequence length="275" mass="30239">MPTIDYHAPLKVLAAVRGHPFDRNAYAALFDGMEGISVTFVDQPAASLLMQPDLADQFDVLLLYDMPGIDFHGPVPGAPMPIPDAVREGIERLLERGIGVVATHHAIAGWPAWEGFAEIVGGRFLYRAATLRGAARLDSGYRHQASYNAQVVAPDHPVMAGIPPMFALTDELYLAEIFEQDVVPLLRSDYRFERDNFYSATAAIEGTMFSNEGWDHAPGSNLIGWAKRAGNSPLVYLQPGDDEVTYANPVYRRLIENAIRWTASAEARDWARAAA</sequence>
<feature type="domain" description="ThuA-like" evidence="1">
    <location>
        <begin position="35"/>
        <end position="262"/>
    </location>
</feature>
<dbReference type="PANTHER" id="PTHR40469:SF2">
    <property type="entry name" value="GALACTOSE-BINDING DOMAIN-LIKE SUPERFAMILY PROTEIN"/>
    <property type="match status" value="1"/>
</dbReference>
<name>A0A7Y0BP87_9SPHN</name>
<comment type="caution">
    <text evidence="2">The sequence shown here is derived from an EMBL/GenBank/DDBJ whole genome shotgun (WGS) entry which is preliminary data.</text>
</comment>
<dbReference type="AlphaFoldDB" id="A0A7Y0BP87"/>